<gene>
    <name evidence="13" type="ORF">H6P81_005056</name>
</gene>
<dbReference type="Pfam" id="PF12819">
    <property type="entry name" value="Malectin_like"/>
    <property type="match status" value="1"/>
</dbReference>
<keyword evidence="8 11" id="KW-0472">Membrane</keyword>
<feature type="compositionally biased region" description="Basic residues" evidence="10">
    <location>
        <begin position="514"/>
        <end position="530"/>
    </location>
</feature>
<dbReference type="GO" id="GO:0016020">
    <property type="term" value="C:membrane"/>
    <property type="evidence" value="ECO:0007669"/>
    <property type="project" value="UniProtKB-SubCell"/>
</dbReference>
<comment type="caution">
    <text evidence="13">The sequence shown here is derived from an EMBL/GenBank/DDBJ whole genome shotgun (WGS) entry which is preliminary data.</text>
</comment>
<feature type="region of interest" description="Disordered" evidence="10">
    <location>
        <begin position="511"/>
        <end position="657"/>
    </location>
</feature>
<evidence type="ECO:0000256" key="1">
    <source>
        <dbReference type="ARBA" id="ARBA00004479"/>
    </source>
</evidence>
<dbReference type="AlphaFoldDB" id="A0AAV7ETH1"/>
<keyword evidence="4" id="KW-0732">Signal</keyword>
<reference evidence="13 14" key="1">
    <citation type="submission" date="2021-07" db="EMBL/GenBank/DDBJ databases">
        <title>The Aristolochia fimbriata genome: insights into angiosperm evolution, floral development and chemical biosynthesis.</title>
        <authorList>
            <person name="Jiao Y."/>
        </authorList>
    </citation>
    <scope>NUCLEOTIDE SEQUENCE [LARGE SCALE GENOMIC DNA]</scope>
    <source>
        <strain evidence="13">IBCAS-2021</strain>
        <tissue evidence="13">Leaf</tissue>
    </source>
</reference>
<protein>
    <recommendedName>
        <fullName evidence="12">Malectin-like domain-containing protein</fullName>
    </recommendedName>
</protein>
<evidence type="ECO:0000256" key="5">
    <source>
        <dbReference type="ARBA" id="ARBA00022741"/>
    </source>
</evidence>
<proteinExistence type="predicted"/>
<dbReference type="Gene3D" id="2.60.120.430">
    <property type="entry name" value="Galactose-binding lectin"/>
    <property type="match status" value="2"/>
</dbReference>
<evidence type="ECO:0000256" key="11">
    <source>
        <dbReference type="SAM" id="Phobius"/>
    </source>
</evidence>
<feature type="transmembrane region" description="Helical" evidence="11">
    <location>
        <begin position="461"/>
        <end position="484"/>
    </location>
</feature>
<dbReference type="GO" id="GO:0004714">
    <property type="term" value="F:transmembrane receptor protein tyrosine kinase activity"/>
    <property type="evidence" value="ECO:0007669"/>
    <property type="project" value="InterPro"/>
</dbReference>
<keyword evidence="5" id="KW-0547">Nucleotide-binding</keyword>
<dbReference type="FunFam" id="2.60.120.430:FF:000001">
    <property type="entry name" value="Receptor-like protein kinase FERONIA"/>
    <property type="match status" value="1"/>
</dbReference>
<feature type="compositionally biased region" description="Basic and acidic residues" evidence="10">
    <location>
        <begin position="648"/>
        <end position="657"/>
    </location>
</feature>
<evidence type="ECO:0000256" key="7">
    <source>
        <dbReference type="ARBA" id="ARBA00022989"/>
    </source>
</evidence>
<dbReference type="EMBL" id="JAINDJ010000003">
    <property type="protein sequence ID" value="KAG9452152.1"/>
    <property type="molecule type" value="Genomic_DNA"/>
</dbReference>
<keyword evidence="3 11" id="KW-0812">Transmembrane</keyword>
<evidence type="ECO:0000259" key="12">
    <source>
        <dbReference type="Pfam" id="PF12819"/>
    </source>
</evidence>
<keyword evidence="2" id="KW-0808">Transferase</keyword>
<feature type="compositionally biased region" description="Basic and acidic residues" evidence="10">
    <location>
        <begin position="571"/>
        <end position="586"/>
    </location>
</feature>
<sequence>MTFSGGTGRRLASFLFFSSPSSSALLPVLVVLINVLAFSFPSTGVVTVASAAAADQEFSPADNYLLDCGAPKSTTLEDGRTFRSDPQSSSFLSTSENVQASTPNISANATTPVAAALYLTARIFLDDSTYSFFISQQGRHWVRLYFYPVQHPLYDLTTAVFSVATDAFVLLHDFSVPDPGAVVFKEYLVNITSDRFSLSFFPMKNSYAFVNAIEIVTAPNALVSDGATGLSPAGQFSGLSSYALEVNYRLNVGGKRIVPANDTLGRTWEPDGEYMKLAAMGNNVSVSPKIIKYGDGGGASPLIAPSAVYATAVEMADSGVADSNFNVTWEMRVDPSFSYLVRLHFCDIVSKSLNDLYFNVYVGGMMGVSSLDLSSLTSALETAYYQDFVINATAVAVGNGTLLVQVGPAMGDNAGTPNAVLNGIEVMKMSNSVGSLDGLFAVDGSKIVSAGDSAGIGGRRVVAVIGIVLAVGAILMLASMFAKWQKRPQGWEKRNSFSSWLLPLHVSHGSLGGSHRHPFAPRDLHRRRARAPLPPHGCRPGHHPPRREDHQHPPGRELCGQGRRLRPLEGGAHDRADPRQHGREGQLRVPRPGVLPASAADGEVRRVQLRGGAVRGAVREAGDQPGAAEGAGQPGGVGHAVAPEGSDGEDHRSAPGGDHQRYVAQEVRGGGGEVLGRLRRRPPLHGGRAVEPGVRVAAPGGVLAAGAAGGSYLDAHLFGGAGGAGGGEERLPRERREQRGIRYGGGGDRGKRHRG</sequence>
<keyword evidence="7 11" id="KW-1133">Transmembrane helix</keyword>
<keyword evidence="14" id="KW-1185">Reference proteome</keyword>
<keyword evidence="9" id="KW-0325">Glycoprotein</keyword>
<evidence type="ECO:0000256" key="10">
    <source>
        <dbReference type="SAM" id="MobiDB-lite"/>
    </source>
</evidence>
<dbReference type="InterPro" id="IPR045272">
    <property type="entry name" value="ANXUR1/2-like"/>
</dbReference>
<evidence type="ECO:0000256" key="6">
    <source>
        <dbReference type="ARBA" id="ARBA00022840"/>
    </source>
</evidence>
<dbReference type="Proteomes" id="UP000825729">
    <property type="component" value="Unassembled WGS sequence"/>
</dbReference>
<dbReference type="InterPro" id="IPR024788">
    <property type="entry name" value="Malectin-like_Carb-bd_dom"/>
</dbReference>
<name>A0AAV7ETH1_ARIFI</name>
<dbReference type="PANTHER" id="PTHR34590:SF10">
    <property type="entry name" value="RECEPTOR-LIKE PROTEIN KINASE HERK 1"/>
    <property type="match status" value="1"/>
</dbReference>
<feature type="domain" description="Malectin-like" evidence="12">
    <location>
        <begin position="66"/>
        <end position="428"/>
    </location>
</feature>
<organism evidence="13 14">
    <name type="scientific">Aristolochia fimbriata</name>
    <name type="common">White veined hardy Dutchman's pipe vine</name>
    <dbReference type="NCBI Taxonomy" id="158543"/>
    <lineage>
        <taxon>Eukaryota</taxon>
        <taxon>Viridiplantae</taxon>
        <taxon>Streptophyta</taxon>
        <taxon>Embryophyta</taxon>
        <taxon>Tracheophyta</taxon>
        <taxon>Spermatophyta</taxon>
        <taxon>Magnoliopsida</taxon>
        <taxon>Magnoliidae</taxon>
        <taxon>Piperales</taxon>
        <taxon>Aristolochiaceae</taxon>
        <taxon>Aristolochia</taxon>
    </lineage>
</organism>
<feature type="compositionally biased region" description="Basic and acidic residues" evidence="10">
    <location>
        <begin position="727"/>
        <end position="740"/>
    </location>
</feature>
<keyword evidence="6" id="KW-0067">ATP-binding</keyword>
<dbReference type="GO" id="GO:0005524">
    <property type="term" value="F:ATP binding"/>
    <property type="evidence" value="ECO:0007669"/>
    <property type="project" value="UniProtKB-KW"/>
</dbReference>
<feature type="compositionally biased region" description="Basic and acidic residues" evidence="10">
    <location>
        <begin position="546"/>
        <end position="555"/>
    </location>
</feature>
<feature type="region of interest" description="Disordered" evidence="10">
    <location>
        <begin position="720"/>
        <end position="755"/>
    </location>
</feature>
<dbReference type="PANTHER" id="PTHR34590">
    <property type="entry name" value="OS03G0124300 PROTEIN-RELATED"/>
    <property type="match status" value="1"/>
</dbReference>
<evidence type="ECO:0000313" key="14">
    <source>
        <dbReference type="Proteomes" id="UP000825729"/>
    </source>
</evidence>
<accession>A0AAV7ETH1</accession>
<evidence type="ECO:0000256" key="9">
    <source>
        <dbReference type="ARBA" id="ARBA00023180"/>
    </source>
</evidence>
<evidence type="ECO:0000256" key="3">
    <source>
        <dbReference type="ARBA" id="ARBA00022692"/>
    </source>
</evidence>
<comment type="subcellular location">
    <subcellularLocation>
        <location evidence="1">Membrane</location>
        <topology evidence="1">Single-pass type I membrane protein</topology>
    </subcellularLocation>
</comment>
<dbReference type="FunFam" id="2.60.120.430:FF:000005">
    <property type="entry name" value="Putative receptor-like protein kinase"/>
    <property type="match status" value="1"/>
</dbReference>
<evidence type="ECO:0000313" key="13">
    <source>
        <dbReference type="EMBL" id="KAG9452152.1"/>
    </source>
</evidence>
<evidence type="ECO:0000256" key="8">
    <source>
        <dbReference type="ARBA" id="ARBA00023136"/>
    </source>
</evidence>
<evidence type="ECO:0000256" key="2">
    <source>
        <dbReference type="ARBA" id="ARBA00022679"/>
    </source>
</evidence>
<evidence type="ECO:0000256" key="4">
    <source>
        <dbReference type="ARBA" id="ARBA00022729"/>
    </source>
</evidence>